<reference evidence="1 2" key="1">
    <citation type="journal article" date="2013" name="Extremophiles">
        <title>Genomic analysis of cold-active Colwelliaphage 9A and psychrophilic phage-host interactions.</title>
        <authorList>
            <person name="Colangelo-Lillis J.R."/>
            <person name="Deming J.W."/>
        </authorList>
    </citation>
    <scope>NUCLEOTIDE SEQUENCE [LARGE SCALE GENOMIC DNA]</scope>
    <source>
        <strain evidence="1">9A</strain>
    </source>
</reference>
<dbReference type="GeneID" id="13165548"/>
<name>I3UML2_9CAUD</name>
<evidence type="ECO:0000313" key="1">
    <source>
        <dbReference type="EMBL" id="AFK66727.1"/>
    </source>
</evidence>
<dbReference type="Proteomes" id="UP000005266">
    <property type="component" value="Segment"/>
</dbReference>
<organism evidence="1 2">
    <name type="scientific">Colwellia phage 9A</name>
    <dbReference type="NCBI Taxonomy" id="765765"/>
    <lineage>
        <taxon>Viruses</taxon>
        <taxon>Duplodnaviria</taxon>
        <taxon>Heunggongvirae</taxon>
        <taxon>Uroviricota</taxon>
        <taxon>Caudoviricetes</taxon>
        <taxon>Franklinbayvirus</taxon>
        <taxon>Franklinbayvirus fv9A</taxon>
    </lineage>
</organism>
<sequence>MNRQILSVLLRANNKNLLTAEMSAQILFDMAKDFTDSGITSALGEAVQFCKQYSTDDHYAYVKAVAAIYFTL</sequence>
<gene>
    <name evidence="1" type="ORF">COPG_00131</name>
</gene>
<protein>
    <submittedName>
        <fullName evidence="1">Uncharacterized protein</fullName>
    </submittedName>
</protein>
<accession>I3UML2</accession>
<dbReference type="KEGG" id="vg:13165548"/>
<dbReference type="RefSeq" id="YP_006489317.1">
    <property type="nucleotide sequence ID" value="NC_018088.1"/>
</dbReference>
<evidence type="ECO:0000313" key="2">
    <source>
        <dbReference type="Proteomes" id="UP000005266"/>
    </source>
</evidence>
<dbReference type="EMBL" id="HQ317390">
    <property type="protein sequence ID" value="AFK66727.1"/>
    <property type="molecule type" value="Genomic_DNA"/>
</dbReference>
<proteinExistence type="predicted"/>
<keyword evidence="2" id="KW-1185">Reference proteome</keyword>